<gene>
    <name evidence="1" type="ORF">E3U43_002526</name>
</gene>
<name>A0ACD3QRS4_LARCR</name>
<keyword evidence="2" id="KW-1185">Reference proteome</keyword>
<sequence length="77" mass="8801">MAPEEDEALLFLIYQHLKVNGYKKAAKVLEKHVTQLETPEETSNLQDIYTGWMKNEISHDFLRDVAFPLPGACSSHL</sequence>
<comment type="caution">
    <text evidence="1">The sequence shown here is derived from an EMBL/GenBank/DDBJ whole genome shotgun (WGS) entry which is preliminary data.</text>
</comment>
<evidence type="ECO:0000313" key="1">
    <source>
        <dbReference type="EMBL" id="TMS09867.1"/>
    </source>
</evidence>
<dbReference type="EMBL" id="CM011688">
    <property type="protein sequence ID" value="TMS09867.1"/>
    <property type="molecule type" value="Genomic_DNA"/>
</dbReference>
<protein>
    <submittedName>
        <fullName evidence="1">Uncharacterized protein</fullName>
    </submittedName>
</protein>
<evidence type="ECO:0000313" key="2">
    <source>
        <dbReference type="Proteomes" id="UP000793456"/>
    </source>
</evidence>
<proteinExistence type="predicted"/>
<reference evidence="1" key="1">
    <citation type="submission" date="2018-11" db="EMBL/GenBank/DDBJ databases">
        <title>The sequence and de novo assembly of Larimichthys crocea genome using PacBio and Hi-C technologies.</title>
        <authorList>
            <person name="Xu P."/>
            <person name="Chen B."/>
            <person name="Zhou Z."/>
            <person name="Ke Q."/>
            <person name="Wu Y."/>
            <person name="Bai H."/>
            <person name="Pu F."/>
        </authorList>
    </citation>
    <scope>NUCLEOTIDE SEQUENCE</scope>
    <source>
        <tissue evidence="1">Muscle</tissue>
    </source>
</reference>
<accession>A0ACD3QRS4</accession>
<dbReference type="Proteomes" id="UP000793456">
    <property type="component" value="Chromosome XV"/>
</dbReference>
<organism evidence="1 2">
    <name type="scientific">Larimichthys crocea</name>
    <name type="common">Large yellow croaker</name>
    <name type="synonym">Pseudosciaena crocea</name>
    <dbReference type="NCBI Taxonomy" id="215358"/>
    <lineage>
        <taxon>Eukaryota</taxon>
        <taxon>Metazoa</taxon>
        <taxon>Chordata</taxon>
        <taxon>Craniata</taxon>
        <taxon>Vertebrata</taxon>
        <taxon>Euteleostomi</taxon>
        <taxon>Actinopterygii</taxon>
        <taxon>Neopterygii</taxon>
        <taxon>Teleostei</taxon>
        <taxon>Neoteleostei</taxon>
        <taxon>Acanthomorphata</taxon>
        <taxon>Eupercaria</taxon>
        <taxon>Sciaenidae</taxon>
        <taxon>Larimichthys</taxon>
    </lineage>
</organism>